<dbReference type="AlphaFoldDB" id="A0A1H6CPH5"/>
<comment type="similarity">
    <text evidence="1">Belongs to the universal stress protein A family.</text>
</comment>
<dbReference type="InterPro" id="IPR006015">
    <property type="entry name" value="Universal_stress_UspA"/>
</dbReference>
<dbReference type="Pfam" id="PF00582">
    <property type="entry name" value="Usp"/>
    <property type="match status" value="1"/>
</dbReference>
<dbReference type="EMBL" id="FNVN01000008">
    <property type="protein sequence ID" value="SEG74818.1"/>
    <property type="molecule type" value="Genomic_DNA"/>
</dbReference>
<dbReference type="InterPro" id="IPR006016">
    <property type="entry name" value="UspA"/>
</dbReference>
<dbReference type="SUPFAM" id="SSF52402">
    <property type="entry name" value="Adenine nucleotide alpha hydrolases-like"/>
    <property type="match status" value="1"/>
</dbReference>
<reference evidence="3 4" key="1">
    <citation type="submission" date="2016-10" db="EMBL/GenBank/DDBJ databases">
        <authorList>
            <person name="de Groot N.N."/>
        </authorList>
    </citation>
    <scope>NUCLEOTIDE SEQUENCE [LARGE SCALE GENOMIC DNA]</scope>
    <source>
        <strain evidence="3 4">CGMCC 1.10331</strain>
    </source>
</reference>
<accession>A0A1H6CPH5</accession>
<protein>
    <submittedName>
        <fullName evidence="3">Nucleotide-binding universal stress protein, UspA family</fullName>
    </submittedName>
</protein>
<gene>
    <name evidence="3" type="ORF">SAMN04488133_3633</name>
</gene>
<dbReference type="PRINTS" id="PR01438">
    <property type="entry name" value="UNVRSLSTRESS"/>
</dbReference>
<evidence type="ECO:0000259" key="2">
    <source>
        <dbReference type="Pfam" id="PF00582"/>
    </source>
</evidence>
<evidence type="ECO:0000256" key="1">
    <source>
        <dbReference type="ARBA" id="ARBA00008791"/>
    </source>
</evidence>
<dbReference type="CDD" id="cd00293">
    <property type="entry name" value="USP-like"/>
    <property type="match status" value="1"/>
</dbReference>
<evidence type="ECO:0000313" key="3">
    <source>
        <dbReference type="EMBL" id="SEG74818.1"/>
    </source>
</evidence>
<dbReference type="PANTHER" id="PTHR46268:SF6">
    <property type="entry name" value="UNIVERSAL STRESS PROTEIN UP12"/>
    <property type="match status" value="1"/>
</dbReference>
<dbReference type="Proteomes" id="UP000236740">
    <property type="component" value="Unassembled WGS sequence"/>
</dbReference>
<evidence type="ECO:0000313" key="4">
    <source>
        <dbReference type="Proteomes" id="UP000236740"/>
    </source>
</evidence>
<dbReference type="InterPro" id="IPR014729">
    <property type="entry name" value="Rossmann-like_a/b/a_fold"/>
</dbReference>
<name>A0A1H6CPH5_9EURY</name>
<keyword evidence="4" id="KW-1185">Reference proteome</keyword>
<proteinExistence type="inferred from homology"/>
<organism evidence="3 4">
    <name type="scientific">Halobellus limi</name>
    <dbReference type="NCBI Taxonomy" id="699433"/>
    <lineage>
        <taxon>Archaea</taxon>
        <taxon>Methanobacteriati</taxon>
        <taxon>Methanobacteriota</taxon>
        <taxon>Stenosarchaea group</taxon>
        <taxon>Halobacteria</taxon>
        <taxon>Halobacteriales</taxon>
        <taxon>Haloferacaceae</taxon>
        <taxon>Halobellus</taxon>
    </lineage>
</organism>
<dbReference type="PANTHER" id="PTHR46268">
    <property type="entry name" value="STRESS RESPONSE PROTEIN NHAX"/>
    <property type="match status" value="1"/>
</dbReference>
<sequence length="198" mass="21132">MSKPGITSKYIYKIIITELLVLSDTICFQSIQLAGVEQTTKRLPYVLRGEMKYLVAVDGSESSTEALEYALDLATRAGGSLVVAYAVEPRVLVEGGEEAPTNAEVGQRIYTEDIEVAEERGEEVLEDVRDRAEEAGVAVETTLLYGDPVDTVADYAEDEGVDGIVVGHRGLSGRVEGMVGSVAKGLVGHATVPVTVVK</sequence>
<feature type="domain" description="UspA" evidence="2">
    <location>
        <begin position="53"/>
        <end position="198"/>
    </location>
</feature>
<dbReference type="Gene3D" id="3.40.50.620">
    <property type="entry name" value="HUPs"/>
    <property type="match status" value="1"/>
</dbReference>